<organism>
    <name type="scientific">Pyricularia oryzae (strain P131)</name>
    <name type="common">Rice blast fungus</name>
    <name type="synonym">Magnaporthe oryzae</name>
    <dbReference type="NCBI Taxonomy" id="1143193"/>
    <lineage>
        <taxon>Eukaryota</taxon>
        <taxon>Fungi</taxon>
        <taxon>Dikarya</taxon>
        <taxon>Ascomycota</taxon>
        <taxon>Pezizomycotina</taxon>
        <taxon>Sordariomycetes</taxon>
        <taxon>Sordariomycetidae</taxon>
        <taxon>Magnaporthales</taxon>
        <taxon>Pyriculariaceae</taxon>
        <taxon>Pyricularia</taxon>
    </lineage>
</organism>
<dbReference type="EMBL" id="JH795409">
    <property type="protein sequence ID" value="ELQ65451.1"/>
    <property type="molecule type" value="Genomic_DNA"/>
</dbReference>
<reference evidence="1" key="1">
    <citation type="journal article" date="2012" name="PLoS Genet.">
        <title>Comparative analysis of the genomes of two field isolates of the rice blast fungus Magnaporthe oryzae.</title>
        <authorList>
            <person name="Xue M."/>
            <person name="Yang J."/>
            <person name="Li Z."/>
            <person name="Hu S."/>
            <person name="Yao N."/>
            <person name="Dean R.A."/>
            <person name="Zhao W."/>
            <person name="Shen M."/>
            <person name="Zhang H."/>
            <person name="Li C."/>
            <person name="Liu L."/>
            <person name="Cao L."/>
            <person name="Xu X."/>
            <person name="Xing Y."/>
            <person name="Hsiang T."/>
            <person name="Zhang Z."/>
            <person name="Xu J.R."/>
            <person name="Peng Y.L."/>
        </authorList>
    </citation>
    <scope>NUCLEOTIDE SEQUENCE [LARGE SCALE GENOMIC DNA]</scope>
    <source>
        <strain evidence="1">P131</strain>
    </source>
</reference>
<evidence type="ECO:0000313" key="1">
    <source>
        <dbReference type="EMBL" id="ELQ65451.1"/>
    </source>
</evidence>
<proteinExistence type="predicted"/>
<protein>
    <submittedName>
        <fullName evidence="1">Uncharacterized protein</fullName>
    </submittedName>
</protein>
<name>L7JB72_PYRO1</name>
<dbReference type="AlphaFoldDB" id="L7JB72"/>
<accession>L7JB72</accession>
<sequence>MDTTSGPGPVVMHVVPKHLAGFPLAVQLRASTAMAAKTVMKREVKNFILA</sequence>
<gene>
    <name evidence="1" type="ORF">OOW_P131scaffold00493g4</name>
</gene>